<reference evidence="4" key="1">
    <citation type="submission" date="2023-08" db="EMBL/GenBank/DDBJ databases">
        <title>The draft genome of Tsukamurella strandjordii strain 050030.</title>
        <authorList>
            <person name="Zhao F."/>
            <person name="Feng Y."/>
            <person name="Zong Z."/>
        </authorList>
    </citation>
    <scope>NUCLEOTIDE SEQUENCE</scope>
    <source>
        <strain evidence="4">050030</strain>
    </source>
</reference>
<dbReference type="InterPro" id="IPR002173">
    <property type="entry name" value="Carboh/pur_kinase_PfkB_CS"/>
</dbReference>
<organism evidence="4 5">
    <name type="scientific">Tsukamurella strandjordii</name>
    <dbReference type="NCBI Taxonomy" id="147577"/>
    <lineage>
        <taxon>Bacteria</taxon>
        <taxon>Bacillati</taxon>
        <taxon>Actinomycetota</taxon>
        <taxon>Actinomycetes</taxon>
        <taxon>Mycobacteriales</taxon>
        <taxon>Tsukamurellaceae</taxon>
        <taxon>Tsukamurella</taxon>
    </lineage>
</organism>
<dbReference type="InterPro" id="IPR029056">
    <property type="entry name" value="Ribokinase-like"/>
</dbReference>
<dbReference type="EMBL" id="JAUTIX010000003">
    <property type="protein sequence ID" value="MDP0398198.1"/>
    <property type="molecule type" value="Genomic_DNA"/>
</dbReference>
<gene>
    <name evidence="4" type="ORF">Q7X28_09705</name>
</gene>
<name>A0AA90SLK4_9ACTN</name>
<dbReference type="PANTHER" id="PTHR42774:SF3">
    <property type="entry name" value="KETOHEXOKINASE"/>
    <property type="match status" value="1"/>
</dbReference>
<dbReference type="InterPro" id="IPR052562">
    <property type="entry name" value="Ketohexokinase-related"/>
</dbReference>
<dbReference type="Gene3D" id="3.40.1190.20">
    <property type="match status" value="1"/>
</dbReference>
<dbReference type="Proteomes" id="UP001178281">
    <property type="component" value="Unassembled WGS sequence"/>
</dbReference>
<feature type="domain" description="Carbohydrate kinase PfkB" evidence="3">
    <location>
        <begin position="199"/>
        <end position="276"/>
    </location>
</feature>
<comment type="caution">
    <text evidence="4">The sequence shown here is derived from an EMBL/GenBank/DDBJ whole genome shotgun (WGS) entry which is preliminary data.</text>
</comment>
<keyword evidence="1" id="KW-0808">Transferase</keyword>
<evidence type="ECO:0000256" key="2">
    <source>
        <dbReference type="ARBA" id="ARBA00022777"/>
    </source>
</evidence>
<dbReference type="GO" id="GO:0016301">
    <property type="term" value="F:kinase activity"/>
    <property type="evidence" value="ECO:0007669"/>
    <property type="project" value="UniProtKB-KW"/>
</dbReference>
<evidence type="ECO:0000313" key="4">
    <source>
        <dbReference type="EMBL" id="MDP0398198.1"/>
    </source>
</evidence>
<dbReference type="SUPFAM" id="SSF53613">
    <property type="entry name" value="Ribokinase-like"/>
    <property type="match status" value="1"/>
</dbReference>
<dbReference type="PROSITE" id="PS00584">
    <property type="entry name" value="PFKB_KINASES_2"/>
    <property type="match status" value="1"/>
</dbReference>
<dbReference type="Pfam" id="PF00294">
    <property type="entry name" value="PfkB"/>
    <property type="match status" value="2"/>
</dbReference>
<feature type="domain" description="Carbohydrate kinase PfkB" evidence="3">
    <location>
        <begin position="16"/>
        <end position="189"/>
    </location>
</feature>
<keyword evidence="5" id="KW-1185">Reference proteome</keyword>
<dbReference type="RefSeq" id="WP_305111133.1">
    <property type="nucleotide sequence ID" value="NZ_JAUTIX010000003.1"/>
</dbReference>
<accession>A0AA90SLK4</accession>
<evidence type="ECO:0000259" key="3">
    <source>
        <dbReference type="Pfam" id="PF00294"/>
    </source>
</evidence>
<protein>
    <submittedName>
        <fullName evidence="4">PfkB family carbohydrate kinase</fullName>
    </submittedName>
</protein>
<evidence type="ECO:0000313" key="5">
    <source>
        <dbReference type="Proteomes" id="UP001178281"/>
    </source>
</evidence>
<dbReference type="AlphaFoldDB" id="A0AA90SLK4"/>
<sequence>MGPDLARPPGAPRGLFVGLATVDVIQRVDELPRPNAKVTATRQDVAGGGPALNAAATFAALGGAAVLAAPVGDGPLGRLIRDDLARCGVQLIDLAPTGFEPPVSAITVHAGSGDRQIVSYDGSGYPAAVPPIDATGCDVVLLDGHGPDAARAALSAALAAGAPTVIDAGRWRPVFAELLPSATHVICSADFQAPEPFPGPRMVAVSDGGGPIRYLLDGAPGTVDVPSVAVVDTLGAGDVLHGAYAFEIARGTPVPEALRSAAARASDKCRHPGVRAWLQTVRGTR</sequence>
<evidence type="ECO:0000256" key="1">
    <source>
        <dbReference type="ARBA" id="ARBA00022679"/>
    </source>
</evidence>
<dbReference type="InterPro" id="IPR011611">
    <property type="entry name" value="PfkB_dom"/>
</dbReference>
<dbReference type="PANTHER" id="PTHR42774">
    <property type="entry name" value="PHOSPHOTRANSFERASE SYSTEM TRANSPORT PROTEIN"/>
    <property type="match status" value="1"/>
</dbReference>
<keyword evidence="2 4" id="KW-0418">Kinase</keyword>
<proteinExistence type="predicted"/>